<dbReference type="RefSeq" id="WP_051521024.1">
    <property type="nucleotide sequence ID" value="NZ_KK088555.1"/>
</dbReference>
<dbReference type="EMBL" id="AOSK01000127">
    <property type="protein sequence ID" value="EYD73912.1"/>
    <property type="molecule type" value="Genomic_DNA"/>
</dbReference>
<keyword evidence="2" id="KW-1185">Reference proteome</keyword>
<accession>A0A017HHD0</accession>
<reference evidence="1 2" key="1">
    <citation type="submission" date="2013-02" db="EMBL/GenBank/DDBJ databases">
        <authorList>
            <person name="Fiebig A."/>
            <person name="Goeker M."/>
            <person name="Klenk H.-P.P."/>
        </authorList>
    </citation>
    <scope>NUCLEOTIDE SEQUENCE [LARGE SCALE GENOMIC DNA]</scope>
    <source>
        <strain evidence="1 2">DSM 19309</strain>
    </source>
</reference>
<dbReference type="OrthoDB" id="7990319at2"/>
<gene>
    <name evidence="1" type="ORF">Rumeso_04509</name>
</gene>
<dbReference type="Proteomes" id="UP000019666">
    <property type="component" value="Unassembled WGS sequence"/>
</dbReference>
<comment type="caution">
    <text evidence="1">The sequence shown here is derived from an EMBL/GenBank/DDBJ whole genome shotgun (WGS) entry which is preliminary data.</text>
</comment>
<name>A0A017HHD0_9RHOB</name>
<evidence type="ECO:0000313" key="1">
    <source>
        <dbReference type="EMBL" id="EYD73912.1"/>
    </source>
</evidence>
<evidence type="ECO:0000313" key="2">
    <source>
        <dbReference type="Proteomes" id="UP000019666"/>
    </source>
</evidence>
<dbReference type="HOGENOM" id="CLU_107554_0_0_5"/>
<organism evidence="1 2">
    <name type="scientific">Rubellimicrobium mesophilum DSM 19309</name>
    <dbReference type="NCBI Taxonomy" id="442562"/>
    <lineage>
        <taxon>Bacteria</taxon>
        <taxon>Pseudomonadati</taxon>
        <taxon>Pseudomonadota</taxon>
        <taxon>Alphaproteobacteria</taxon>
        <taxon>Rhodobacterales</taxon>
        <taxon>Roseobacteraceae</taxon>
        <taxon>Rubellimicrobium</taxon>
    </lineage>
</organism>
<protein>
    <submittedName>
        <fullName evidence="1">Uncharacterized protein</fullName>
    </submittedName>
</protein>
<dbReference type="STRING" id="442562.Rumeso_04509"/>
<dbReference type="AlphaFoldDB" id="A0A017HHD0"/>
<proteinExistence type="predicted"/>
<sequence length="224" mass="24518">MDDIALLLVAALGLGILGWQARRLSRASAARRAARAGFLDACATLLSDTRKRVEPDGFPRLAGASGGARFDLRVVPDTLTTRKLPALWLLVTLTEPLPLPATWHLMLRPRGTETFSAFDRLPHILPPQPGLPEDSQIRTDSGGTPPPVLAEIVARLGEDRLKEVVLSPKGLRITWLAEEANRGRYLIFRDAEMGLEPLPPDTLAPLLDALLDLRAGLQPERRRA</sequence>